<feature type="transmembrane region" description="Helical" evidence="7">
    <location>
        <begin position="242"/>
        <end position="264"/>
    </location>
</feature>
<dbReference type="AlphaFoldDB" id="A0AAW9Q2M9"/>
<feature type="transmembrane region" description="Helical" evidence="7">
    <location>
        <begin position="30"/>
        <end position="55"/>
    </location>
</feature>
<evidence type="ECO:0000256" key="3">
    <source>
        <dbReference type="ARBA" id="ARBA00022475"/>
    </source>
</evidence>
<dbReference type="InterPro" id="IPR020846">
    <property type="entry name" value="MFS_dom"/>
</dbReference>
<dbReference type="Proteomes" id="UP001333818">
    <property type="component" value="Unassembled WGS sequence"/>
</dbReference>
<keyword evidence="2" id="KW-0813">Transport</keyword>
<feature type="transmembrane region" description="Helical" evidence="7">
    <location>
        <begin position="157"/>
        <end position="184"/>
    </location>
</feature>
<proteinExistence type="predicted"/>
<dbReference type="CDD" id="cd06173">
    <property type="entry name" value="MFS_MefA_like"/>
    <property type="match status" value="1"/>
</dbReference>
<dbReference type="RefSeq" id="WP_330485269.1">
    <property type="nucleotide sequence ID" value="NZ_JAZBJZ010000096.1"/>
</dbReference>
<sequence length="435" mass="48018">MKNWNGNLGDQISNVIYYYLPAFRWRNFRLFFGGQLLSMSGTFMTQQLTIPWLIYDLTHSAWLLGVAGFVQFLPTLFLIPFSGVLSDRWSRRDLLMLVQVLGISVSLALTILTFTDWITFPSLLVLSVLNGLLKGLDMPVRHTIVTETVDDRADRGNAIALNSVMLSSSLVLGPAMGGILIATLGVKYCFLYDTLSYIPAIFTLLAMRIQVPLAQAKTSLSDTLQKLREGFEYVSKFQPIRAILLILALQGLVGMSHIALMPVFAAKILNGDATTMAHLSTAGPIGSLFACLYLSFRRGIAGLERLIVFAQVAIGMSLISFSLSRQVWLSIIILVFTGCFAILQITSSNMIIQTLVAEDKRGRVMSFYALAMVGMMPFGNLLAGTLAHHFGATNALIVCGSMSIFGALWFWGHSSKVRHWIAQETYDLTIESQKS</sequence>
<feature type="transmembrane region" description="Helical" evidence="7">
    <location>
        <begin position="327"/>
        <end position="346"/>
    </location>
</feature>
<evidence type="ECO:0000313" key="9">
    <source>
        <dbReference type="EMBL" id="MEE3718833.1"/>
    </source>
</evidence>
<feature type="domain" description="Major facilitator superfamily (MFS) profile" evidence="8">
    <location>
        <begin position="26"/>
        <end position="418"/>
    </location>
</feature>
<dbReference type="Gene3D" id="1.20.1250.20">
    <property type="entry name" value="MFS general substrate transporter like domains"/>
    <property type="match status" value="1"/>
</dbReference>
<keyword evidence="10" id="KW-1185">Reference proteome</keyword>
<dbReference type="GO" id="GO:0022857">
    <property type="term" value="F:transmembrane transporter activity"/>
    <property type="evidence" value="ECO:0007669"/>
    <property type="project" value="InterPro"/>
</dbReference>
<comment type="subcellular location">
    <subcellularLocation>
        <location evidence="1">Cell membrane</location>
        <topology evidence="1">Multi-pass membrane protein</topology>
    </subcellularLocation>
</comment>
<name>A0AAW9Q2M9_9CYAN</name>
<dbReference type="GO" id="GO:0005886">
    <property type="term" value="C:plasma membrane"/>
    <property type="evidence" value="ECO:0007669"/>
    <property type="project" value="UniProtKB-SubCell"/>
</dbReference>
<keyword evidence="3" id="KW-1003">Cell membrane</keyword>
<comment type="caution">
    <text evidence="9">The sequence shown here is derived from an EMBL/GenBank/DDBJ whole genome shotgun (WGS) entry which is preliminary data.</text>
</comment>
<organism evidence="9 10">
    <name type="scientific">Tumidithrix elongata BACA0141</name>
    <dbReference type="NCBI Taxonomy" id="2716417"/>
    <lineage>
        <taxon>Bacteria</taxon>
        <taxon>Bacillati</taxon>
        <taxon>Cyanobacteriota</taxon>
        <taxon>Cyanophyceae</taxon>
        <taxon>Pseudanabaenales</taxon>
        <taxon>Pseudanabaenaceae</taxon>
        <taxon>Tumidithrix</taxon>
        <taxon>Tumidithrix elongata</taxon>
    </lineage>
</organism>
<keyword evidence="4 7" id="KW-0812">Transmembrane</keyword>
<evidence type="ECO:0000256" key="4">
    <source>
        <dbReference type="ARBA" id="ARBA00022692"/>
    </source>
</evidence>
<evidence type="ECO:0000256" key="7">
    <source>
        <dbReference type="SAM" id="Phobius"/>
    </source>
</evidence>
<evidence type="ECO:0000256" key="5">
    <source>
        <dbReference type="ARBA" id="ARBA00022989"/>
    </source>
</evidence>
<gene>
    <name evidence="9" type="ORF">V2H45_18985</name>
</gene>
<feature type="transmembrane region" description="Helical" evidence="7">
    <location>
        <begin position="61"/>
        <end position="82"/>
    </location>
</feature>
<feature type="transmembrane region" description="Helical" evidence="7">
    <location>
        <begin position="367"/>
        <end position="386"/>
    </location>
</feature>
<dbReference type="PANTHER" id="PTHR23513:SF11">
    <property type="entry name" value="STAPHYLOFERRIN A TRANSPORTER"/>
    <property type="match status" value="1"/>
</dbReference>
<dbReference type="PANTHER" id="PTHR23513">
    <property type="entry name" value="INTEGRAL MEMBRANE EFFLUX PROTEIN-RELATED"/>
    <property type="match status" value="1"/>
</dbReference>
<evidence type="ECO:0000259" key="8">
    <source>
        <dbReference type="PROSITE" id="PS50850"/>
    </source>
</evidence>
<evidence type="ECO:0000256" key="2">
    <source>
        <dbReference type="ARBA" id="ARBA00022448"/>
    </source>
</evidence>
<dbReference type="Pfam" id="PF05977">
    <property type="entry name" value="MFS_3"/>
    <property type="match status" value="1"/>
</dbReference>
<feature type="transmembrane region" description="Helical" evidence="7">
    <location>
        <begin position="94"/>
        <end position="112"/>
    </location>
</feature>
<evidence type="ECO:0000256" key="6">
    <source>
        <dbReference type="ARBA" id="ARBA00023136"/>
    </source>
</evidence>
<dbReference type="InterPro" id="IPR036259">
    <property type="entry name" value="MFS_trans_sf"/>
</dbReference>
<feature type="transmembrane region" description="Helical" evidence="7">
    <location>
        <begin position="392"/>
        <end position="411"/>
    </location>
</feature>
<dbReference type="EMBL" id="JAZBJZ010000096">
    <property type="protein sequence ID" value="MEE3718833.1"/>
    <property type="molecule type" value="Genomic_DNA"/>
</dbReference>
<dbReference type="SUPFAM" id="SSF103473">
    <property type="entry name" value="MFS general substrate transporter"/>
    <property type="match status" value="1"/>
</dbReference>
<reference evidence="9" key="1">
    <citation type="submission" date="2024-01" db="EMBL/GenBank/DDBJ databases">
        <title>Bank of Algae and Cyanobacteria of the Azores (BACA) strain genomes.</title>
        <authorList>
            <person name="Luz R."/>
            <person name="Cordeiro R."/>
            <person name="Fonseca A."/>
            <person name="Goncalves V."/>
        </authorList>
    </citation>
    <scope>NUCLEOTIDE SEQUENCE</scope>
    <source>
        <strain evidence="9">BACA0141</strain>
    </source>
</reference>
<dbReference type="PROSITE" id="PS50850">
    <property type="entry name" value="MFS"/>
    <property type="match status" value="1"/>
</dbReference>
<feature type="transmembrane region" description="Helical" evidence="7">
    <location>
        <begin position="276"/>
        <end position="296"/>
    </location>
</feature>
<dbReference type="InterPro" id="IPR010290">
    <property type="entry name" value="TM_effector"/>
</dbReference>
<feature type="transmembrane region" description="Helical" evidence="7">
    <location>
        <begin position="303"/>
        <end position="321"/>
    </location>
</feature>
<accession>A0AAW9Q2M9</accession>
<evidence type="ECO:0000256" key="1">
    <source>
        <dbReference type="ARBA" id="ARBA00004651"/>
    </source>
</evidence>
<keyword evidence="5 7" id="KW-1133">Transmembrane helix</keyword>
<keyword evidence="6 7" id="KW-0472">Membrane</keyword>
<protein>
    <submittedName>
        <fullName evidence="9">MFS transporter</fullName>
    </submittedName>
</protein>
<evidence type="ECO:0000313" key="10">
    <source>
        <dbReference type="Proteomes" id="UP001333818"/>
    </source>
</evidence>